<dbReference type="GO" id="GO:0008270">
    <property type="term" value="F:zinc ion binding"/>
    <property type="evidence" value="ECO:0007669"/>
    <property type="project" value="UniProtKB-KW"/>
</dbReference>
<feature type="region of interest" description="Disordered" evidence="2">
    <location>
        <begin position="1022"/>
        <end position="1046"/>
    </location>
</feature>
<feature type="compositionally biased region" description="Low complexity" evidence="2">
    <location>
        <begin position="754"/>
        <end position="776"/>
    </location>
</feature>
<dbReference type="InterPro" id="IPR043502">
    <property type="entry name" value="DNA/RNA_pol_sf"/>
</dbReference>
<dbReference type="InterPro" id="IPR013087">
    <property type="entry name" value="Znf_C2H2_type"/>
</dbReference>
<evidence type="ECO:0000259" key="4">
    <source>
        <dbReference type="PROSITE" id="PS50878"/>
    </source>
</evidence>
<feature type="region of interest" description="Disordered" evidence="2">
    <location>
        <begin position="688"/>
        <end position="709"/>
    </location>
</feature>
<keyword evidence="1" id="KW-0862">Zinc</keyword>
<feature type="domain" description="C2H2-type" evidence="3">
    <location>
        <begin position="475"/>
        <end position="505"/>
    </location>
</feature>
<feature type="compositionally biased region" description="Low complexity" evidence="2">
    <location>
        <begin position="301"/>
        <end position="317"/>
    </location>
</feature>
<dbReference type="CDD" id="cd01650">
    <property type="entry name" value="RT_nLTR_like"/>
    <property type="match status" value="1"/>
</dbReference>
<name>A0A8X6PC58_NEPPI</name>
<feature type="region of interest" description="Disordered" evidence="2">
    <location>
        <begin position="295"/>
        <end position="333"/>
    </location>
</feature>
<dbReference type="Proteomes" id="UP000887013">
    <property type="component" value="Unassembled WGS sequence"/>
</dbReference>
<proteinExistence type="predicted"/>
<dbReference type="PROSITE" id="PS50878">
    <property type="entry name" value="RT_POL"/>
    <property type="match status" value="1"/>
</dbReference>
<dbReference type="OrthoDB" id="6435358at2759"/>
<dbReference type="PANTHER" id="PTHR19446">
    <property type="entry name" value="REVERSE TRANSCRIPTASES"/>
    <property type="match status" value="1"/>
</dbReference>
<feature type="region of interest" description="Disordered" evidence="2">
    <location>
        <begin position="729"/>
        <end position="776"/>
    </location>
</feature>
<feature type="domain" description="C2H2-type" evidence="3">
    <location>
        <begin position="48"/>
        <end position="75"/>
    </location>
</feature>
<dbReference type="EMBL" id="BMAW01067489">
    <property type="protein sequence ID" value="GFT60023.1"/>
    <property type="molecule type" value="Genomic_DNA"/>
</dbReference>
<feature type="domain" description="C2H2-type" evidence="3">
    <location>
        <begin position="884"/>
        <end position="911"/>
    </location>
</feature>
<gene>
    <name evidence="5" type="primary">pol</name>
    <name evidence="5" type="ORF">NPIL_147361</name>
</gene>
<feature type="compositionally biased region" description="Polar residues" evidence="2">
    <location>
        <begin position="638"/>
        <end position="657"/>
    </location>
</feature>
<feature type="region of interest" description="Disordered" evidence="2">
    <location>
        <begin position="426"/>
        <end position="456"/>
    </location>
</feature>
<feature type="compositionally biased region" description="Pro residues" evidence="2">
    <location>
        <begin position="740"/>
        <end position="753"/>
    </location>
</feature>
<comment type="caution">
    <text evidence="5">The sequence shown here is derived from an EMBL/GenBank/DDBJ whole genome shotgun (WGS) entry which is preliminary data.</text>
</comment>
<protein>
    <submittedName>
        <fullName evidence="5">Retrovirus-related Pol polyprotein from type-2 retrotransposable element R2DM</fullName>
    </submittedName>
</protein>
<dbReference type="SUPFAM" id="SSF56672">
    <property type="entry name" value="DNA/RNA polymerases"/>
    <property type="match status" value="1"/>
</dbReference>
<dbReference type="Pfam" id="PF00078">
    <property type="entry name" value="RVT_1"/>
    <property type="match status" value="1"/>
</dbReference>
<evidence type="ECO:0000313" key="5">
    <source>
        <dbReference type="EMBL" id="GFT60023.1"/>
    </source>
</evidence>
<accession>A0A8X6PC58</accession>
<keyword evidence="1" id="KW-0479">Metal-binding</keyword>
<dbReference type="PROSITE" id="PS00028">
    <property type="entry name" value="ZINC_FINGER_C2H2_1"/>
    <property type="match status" value="3"/>
</dbReference>
<keyword evidence="6" id="KW-1185">Reference proteome</keyword>
<reference evidence="5" key="1">
    <citation type="submission" date="2020-08" db="EMBL/GenBank/DDBJ databases">
        <title>Multicomponent nature underlies the extraordinary mechanical properties of spider dragline silk.</title>
        <authorList>
            <person name="Kono N."/>
            <person name="Nakamura H."/>
            <person name="Mori M."/>
            <person name="Yoshida Y."/>
            <person name="Ohtoshi R."/>
            <person name="Malay A.D."/>
            <person name="Moran D.A.P."/>
            <person name="Tomita M."/>
            <person name="Numata K."/>
            <person name="Arakawa K."/>
        </authorList>
    </citation>
    <scope>NUCLEOTIDE SEQUENCE</scope>
</reference>
<dbReference type="PROSITE" id="PS50157">
    <property type="entry name" value="ZINC_FINGER_C2H2_2"/>
    <property type="match status" value="3"/>
</dbReference>
<feature type="region of interest" description="Disordered" evidence="2">
    <location>
        <begin position="916"/>
        <end position="969"/>
    </location>
</feature>
<feature type="region of interest" description="Disordered" evidence="2">
    <location>
        <begin position="620"/>
        <end position="659"/>
    </location>
</feature>
<feature type="compositionally biased region" description="Low complexity" evidence="2">
    <location>
        <begin position="429"/>
        <end position="438"/>
    </location>
</feature>
<evidence type="ECO:0000313" key="6">
    <source>
        <dbReference type="Proteomes" id="UP000887013"/>
    </source>
</evidence>
<keyword evidence="1" id="KW-0863">Zinc-finger</keyword>
<dbReference type="GO" id="GO:0071897">
    <property type="term" value="P:DNA biosynthetic process"/>
    <property type="evidence" value="ECO:0007669"/>
    <property type="project" value="UniProtKB-ARBA"/>
</dbReference>
<dbReference type="Gene3D" id="3.30.160.60">
    <property type="entry name" value="Classic Zinc Finger"/>
    <property type="match status" value="1"/>
</dbReference>
<dbReference type="InterPro" id="IPR000477">
    <property type="entry name" value="RT_dom"/>
</dbReference>
<organism evidence="5 6">
    <name type="scientific">Nephila pilipes</name>
    <name type="common">Giant wood spider</name>
    <name type="synonym">Nephila maculata</name>
    <dbReference type="NCBI Taxonomy" id="299642"/>
    <lineage>
        <taxon>Eukaryota</taxon>
        <taxon>Metazoa</taxon>
        <taxon>Ecdysozoa</taxon>
        <taxon>Arthropoda</taxon>
        <taxon>Chelicerata</taxon>
        <taxon>Arachnida</taxon>
        <taxon>Araneae</taxon>
        <taxon>Araneomorphae</taxon>
        <taxon>Entelegynae</taxon>
        <taxon>Araneoidea</taxon>
        <taxon>Nephilidae</taxon>
        <taxon>Nephila</taxon>
    </lineage>
</organism>
<evidence type="ECO:0000256" key="1">
    <source>
        <dbReference type="PROSITE-ProRule" id="PRU00042"/>
    </source>
</evidence>
<evidence type="ECO:0000256" key="2">
    <source>
        <dbReference type="SAM" id="MobiDB-lite"/>
    </source>
</evidence>
<evidence type="ECO:0000259" key="3">
    <source>
        <dbReference type="PROSITE" id="PS50157"/>
    </source>
</evidence>
<feature type="region of interest" description="Disordered" evidence="2">
    <location>
        <begin position="146"/>
        <end position="171"/>
    </location>
</feature>
<sequence>MPLNDSPLIMGTDVTISPCNSENTTPTPVALRTRSQMEQSYTDAAKIGLCKLCQASFTSTLLLKNHLTYHKPDKKRKKALQAINDLSSSSMETPVTCTKKPLLQVNILKKFSPPGSAVTGSSPLSNPSSILTEVADVIQDMVETTCHSSPSPKIPIDKSSPSVTPVHVSQCPSPMGSPDAYLLRLGSPIANDCSGKTSPTILLHSNLILQQLPTILSPIPSPPPPSPTILEFILDKQDYLSDCSPEAPHTYVSKIPLLQNPISQDHSPLTFSTSQEKSPIHYTPQVISPITFTAMQDRPPKSSSSSQDKPSSPLASSMQIKSSAPPPCSQNIPKTTSSGLSFLSYADAAKSGRCKICNASFPPAKLLTHLTSHRPCTKRYKCIKAWTLLFNSHSTNSIKPQPSSKQPQSQLETTFREKFPDLAVFKNGSSSSDSSSSSPEKFELLKQLNSPPSGPPTIPAFTKPLYSKIVKKGLFRCRFCEAPFVSKIGLERHLLKVHDHPTIKPTTSLFPENNTLPTCRTCFRTVEDGLSLADHCRLYHNLEISTDRSLPSTAIVKISPSITNPPSVRHVTESKPSKNTATTLSVGLSFSSQSLPGPQKPLTFLNSNLKNGKKIFSNKHTLPSTTPHSDSEDFVTKKTPSTTRQLTVQPSTSTNLPASPRKCPHCPFIALKKIGLRLHLFKIHNIKAPSKSNTDDHPPSTTIEQPPSCPVCGISTKTAKGLRVHMQQAHKISVSKPGKPISPVPAPSPPVSTSPPAILAPAPSRSPATTSPPHSSIVVPRAEDLHLKGTSVSLSGSTLKYLFPLEETLICPVKNCVHSFHTQKWYTTNSSLKKHLLIYHRIQLQTVEHWCSICKSIIKTRPAIHPCIQSSLTAPPSKASPSKFRCSSCNFNATTQIALFLHQRMHKKESLASSAVPLKSFPTPKERKSQKKRKLAPLLQGSPGNHPIAPPLIPFTSIPQPDPADASNSSPVELIQLEEPLLASFVEPLGVLFEDGIDNKMALLENLLHEITSIIQGKFNLSSENFNNRPKRNNPNRLPRSSESQDAQAIQKAYNWNRRKCIRNLINPSNSRCSLKPDTLFSFFSNIWNNSDAHSIPDFGSPPDLPPVVEHLTEELVKDCLQAAENTAPGPDGIAYKHWREVDPTGKILCMIFNLCLQLRRIPDSWKFSNTILIHKKGDTSDPSNWRPISLSNTIYKIFTKCLTRKLGDWCSFHQRLSPNQKGFLPFDGVLEHNFIIAQHLESASRLKKEALSCWLDLSNAFGSIHHDILLAALSATGADSDFVALVHDIYTNSSSSILCEEGTTAKIPCNRGVKQGCPLSGLLFNIAIDSLLRTVQGDAEHKKILAFADDLVLLADTPEELQNLLDLTTSLLEALNLECLGPSSFTVAPFTGVAS</sequence>
<feature type="domain" description="Reverse transcriptase" evidence="4">
    <location>
        <begin position="1155"/>
        <end position="1396"/>
    </location>
</feature>
<dbReference type="SMART" id="SM00355">
    <property type="entry name" value="ZnF_C2H2"/>
    <property type="match status" value="8"/>
</dbReference>